<comment type="caution">
    <text evidence="4">The sequence shown here is derived from an EMBL/GenBank/DDBJ whole genome shotgun (WGS) entry which is preliminary data.</text>
</comment>
<feature type="compositionally biased region" description="Basic residues" evidence="1">
    <location>
        <begin position="282"/>
        <end position="292"/>
    </location>
</feature>
<feature type="compositionally biased region" description="Low complexity" evidence="1">
    <location>
        <begin position="1832"/>
        <end position="1842"/>
    </location>
</feature>
<feature type="region of interest" description="Disordered" evidence="1">
    <location>
        <begin position="360"/>
        <end position="383"/>
    </location>
</feature>
<feature type="compositionally biased region" description="Low complexity" evidence="1">
    <location>
        <begin position="175"/>
        <end position="190"/>
    </location>
</feature>
<feature type="compositionally biased region" description="Low complexity" evidence="1">
    <location>
        <begin position="499"/>
        <end position="510"/>
    </location>
</feature>
<feature type="compositionally biased region" description="Acidic residues" evidence="1">
    <location>
        <begin position="910"/>
        <end position="923"/>
    </location>
</feature>
<evidence type="ECO:0000256" key="1">
    <source>
        <dbReference type="SAM" id="MobiDB-lite"/>
    </source>
</evidence>
<feature type="compositionally biased region" description="Polar residues" evidence="1">
    <location>
        <begin position="1"/>
        <end position="10"/>
    </location>
</feature>
<dbReference type="PROSITE" id="PS51183">
    <property type="entry name" value="JMJN"/>
    <property type="match status" value="1"/>
</dbReference>
<feature type="compositionally biased region" description="Basic residues" evidence="1">
    <location>
        <begin position="200"/>
        <end position="210"/>
    </location>
</feature>
<feature type="compositionally biased region" description="Basic and acidic residues" evidence="1">
    <location>
        <begin position="1336"/>
        <end position="1351"/>
    </location>
</feature>
<feature type="compositionally biased region" description="Low complexity" evidence="1">
    <location>
        <begin position="299"/>
        <end position="308"/>
    </location>
</feature>
<feature type="region of interest" description="Disordered" evidence="1">
    <location>
        <begin position="1442"/>
        <end position="1463"/>
    </location>
</feature>
<feature type="compositionally biased region" description="Acidic residues" evidence="1">
    <location>
        <begin position="47"/>
        <end position="60"/>
    </location>
</feature>
<reference evidence="4" key="1">
    <citation type="journal article" date="2023" name="PhytoFront">
        <title>Draft Genome Resources of Seven Strains of Tilletia horrida, Causal Agent of Kernel Smut of Rice.</title>
        <authorList>
            <person name="Khanal S."/>
            <person name="Antony Babu S."/>
            <person name="Zhou X.G."/>
        </authorList>
    </citation>
    <scope>NUCLEOTIDE SEQUENCE</scope>
    <source>
        <strain evidence="4">TX6</strain>
    </source>
</reference>
<feature type="region of interest" description="Disordered" evidence="1">
    <location>
        <begin position="1369"/>
        <end position="1413"/>
    </location>
</feature>
<evidence type="ECO:0000313" key="4">
    <source>
        <dbReference type="EMBL" id="KAK0549722.1"/>
    </source>
</evidence>
<feature type="region of interest" description="Disordered" evidence="1">
    <location>
        <begin position="1332"/>
        <end position="1353"/>
    </location>
</feature>
<dbReference type="SMART" id="SM00558">
    <property type="entry name" value="JmjC"/>
    <property type="match status" value="1"/>
</dbReference>
<feature type="compositionally biased region" description="Basic and acidic residues" evidence="1">
    <location>
        <begin position="720"/>
        <end position="747"/>
    </location>
</feature>
<feature type="compositionally biased region" description="Low complexity" evidence="1">
    <location>
        <begin position="110"/>
        <end position="128"/>
    </location>
</feature>
<dbReference type="Pfam" id="PF13771">
    <property type="entry name" value="zf-HC5HC2H"/>
    <property type="match status" value="1"/>
</dbReference>
<accession>A0AAN6GQJ9</accession>
<feature type="region of interest" description="Disordered" evidence="1">
    <location>
        <begin position="713"/>
        <end position="789"/>
    </location>
</feature>
<dbReference type="GO" id="GO:0010468">
    <property type="term" value="P:regulation of gene expression"/>
    <property type="evidence" value="ECO:0007669"/>
    <property type="project" value="TreeGrafter"/>
</dbReference>
<feature type="compositionally biased region" description="Low complexity" evidence="1">
    <location>
        <begin position="530"/>
        <end position="539"/>
    </location>
</feature>
<feature type="compositionally biased region" description="Basic residues" evidence="1">
    <location>
        <begin position="1819"/>
        <end position="1831"/>
    </location>
</feature>
<evidence type="ECO:0000259" key="2">
    <source>
        <dbReference type="PROSITE" id="PS51183"/>
    </source>
</evidence>
<dbReference type="Gene3D" id="2.60.120.650">
    <property type="entry name" value="Cupin"/>
    <property type="match status" value="2"/>
</dbReference>
<dbReference type="SUPFAM" id="SSF51197">
    <property type="entry name" value="Clavaminate synthase-like"/>
    <property type="match status" value="1"/>
</dbReference>
<gene>
    <name evidence="4" type="ORF">OC846_003960</name>
</gene>
<dbReference type="GO" id="GO:0051864">
    <property type="term" value="F:histone H3K36 demethylase activity"/>
    <property type="evidence" value="ECO:0007669"/>
    <property type="project" value="TreeGrafter"/>
</dbReference>
<dbReference type="Pfam" id="PF02373">
    <property type="entry name" value="JmjC"/>
    <property type="match status" value="1"/>
</dbReference>
<protein>
    <recommendedName>
        <fullName evidence="6">[Histone H3]-trimethyl-L-lysine(9) demethylase</fullName>
    </recommendedName>
</protein>
<dbReference type="InterPro" id="IPR013083">
    <property type="entry name" value="Znf_RING/FYVE/PHD"/>
</dbReference>
<feature type="region of interest" description="Disordered" evidence="1">
    <location>
        <begin position="1819"/>
        <end position="1851"/>
    </location>
</feature>
<dbReference type="GO" id="GO:0005634">
    <property type="term" value="C:nucleus"/>
    <property type="evidence" value="ECO:0007669"/>
    <property type="project" value="TreeGrafter"/>
</dbReference>
<feature type="compositionally biased region" description="Polar residues" evidence="1">
    <location>
        <begin position="163"/>
        <end position="174"/>
    </location>
</feature>
<evidence type="ECO:0008006" key="6">
    <source>
        <dbReference type="Google" id="ProtNLM"/>
    </source>
</evidence>
<feature type="domain" description="JmjN" evidence="2">
    <location>
        <begin position="662"/>
        <end position="703"/>
    </location>
</feature>
<dbReference type="InterPro" id="IPR003347">
    <property type="entry name" value="JmjC_dom"/>
</dbReference>
<dbReference type="PANTHER" id="PTHR10694">
    <property type="entry name" value="LYSINE-SPECIFIC DEMETHYLASE"/>
    <property type="match status" value="1"/>
</dbReference>
<feature type="compositionally biased region" description="Low complexity" evidence="1">
    <location>
        <begin position="764"/>
        <end position="782"/>
    </location>
</feature>
<dbReference type="EMBL" id="JAPDMZ010000106">
    <property type="protein sequence ID" value="KAK0549722.1"/>
    <property type="molecule type" value="Genomic_DNA"/>
</dbReference>
<dbReference type="Gene3D" id="3.30.40.10">
    <property type="entry name" value="Zinc/RING finger domain, C3HC4 (zinc finger)"/>
    <property type="match status" value="1"/>
</dbReference>
<dbReference type="GO" id="GO:0032454">
    <property type="term" value="F:histone H3K9 demethylase activity"/>
    <property type="evidence" value="ECO:0007669"/>
    <property type="project" value="TreeGrafter"/>
</dbReference>
<feature type="region of interest" description="Disordered" evidence="1">
    <location>
        <begin position="1670"/>
        <end position="1709"/>
    </location>
</feature>
<evidence type="ECO:0000259" key="3">
    <source>
        <dbReference type="PROSITE" id="PS51184"/>
    </source>
</evidence>
<feature type="compositionally biased region" description="Basic and acidic residues" evidence="1">
    <location>
        <begin position="424"/>
        <end position="449"/>
    </location>
</feature>
<proteinExistence type="predicted"/>
<name>A0AAN6GQJ9_9BASI</name>
<feature type="region of interest" description="Disordered" evidence="1">
    <location>
        <begin position="1"/>
        <end position="322"/>
    </location>
</feature>
<feature type="region of interest" description="Disordered" evidence="1">
    <location>
        <begin position="566"/>
        <end position="596"/>
    </location>
</feature>
<dbReference type="InterPro" id="IPR003349">
    <property type="entry name" value="JmjN"/>
</dbReference>
<keyword evidence="5" id="KW-1185">Reference proteome</keyword>
<feature type="compositionally biased region" description="Low complexity" evidence="1">
    <location>
        <begin position="1877"/>
        <end position="1886"/>
    </location>
</feature>
<feature type="region of interest" description="Disordered" evidence="1">
    <location>
        <begin position="890"/>
        <end position="1021"/>
    </location>
</feature>
<sequence length="2120" mass="225036">MSTTTSSTYSDIVVPPSPSASDRALSRSSSSSDLSDLEEEHNSSVIGDEDDQHSEDEDDGASSLSELSASSDDGSLSEDDDLSSPPDTPVKRPRGRPPKNRSGEAQVAQPSTSSARRRAPSSPATGSRRSLRTHGLPPEAHPREEEEHAAAQIDESSIRRTRSGNNILRSAESPSKSARMSTRRSSASASLHAVTDQTPRKRGRPSKHPRPLPTPSTPSTSSSFLEVSIGPSPIVKSDFSPGGDPSEYEGARAPKRRRTLSSSTTAPLTPGDGSVEASSSTTKKRRKIKNRGWGRPGGAKAPKSASDPSAPPRAARKRLFKPDPTLDYLTEVFSLNESNGEAFQYNGDALSVPFPFTFDPNGPAFQPDGDKGKAKEGDVSSSSTILEMPLEGPLSVLEASHKDPLPIPSSWIPPPPPQAVRYLARLEKRKQKEEEKRKKAEAMAAAKEDEQQESGGLRKDVDNSVATDEMSPSALDILASAGSARRTDERASATTTNAEPSTSSSGEGSTLTAAVAPNTSDKMDVTPTSAAEPAVAAPAPLRMCSSFLSSFLSSRLRPLLLHAFPRTSGLEPGTATSEESASSAAMDAGPPAQAAMEPTRAGSSIAAEALLSALPKHEAASGILDIDTEDDASDTESDDGITPLRPSSFYPTPGGSGGFPGIPIFTPTMSQFRDFYSMCKRIDAWGMRTGIVKIIPPKEWTDALPHLNVEEVLGAEGGEDDKVHTGATRGEGEARGKADAKQGEGHDAGAGPAVPSDPTAEGNTSAAASATTCSKATATSTSVDPPVPPLRTIRIRNAIRQLVLPVGSGAYSQTNMTTPNKVWNVKQWADICASEGQRGPELERMKRKIESLKAGADALNVHGLSGYRRRKRTGAAGEDDDAVEDLEEMLKETEGVRTRSGRKHRTARDEEADDEEEEEDEGDHEARNGAAPTFTKQPRATASTASGSLAGSSLAPIAAHSPPRSENGGASLDQAMQRDDNLAGTHVLTPPASHANDGSDRSDHQVGSPPATVNGASSTDSALTQTIAATSIAKDGETAGPSEDANASGDSPAKPAKKVSMPDRTTQAEWQAFDYRKCWLREAMDLEDQTALPQEGGEGGEAGPAAAGGKALPSATEWTIDVCREIEGEYWRNLSMGKPAMYGADLPGTLFKPGMKVWNVGMLDNLLTRMRFRRKLRGVTTPYLYFGMWRATFAWHLEDMDLYSINYIHFGAPKQWYAIPQTERKRFETAMASAFPGDARKCPHFMRHKSYLVSPRYLARHNIKPLKLVQHAGEFVITYPYGYHSGFNLGFNCAESVNFALDTWVEIGRNAGFCKCRTDSVQMDVEALMEEAMEEEAAREKKEAEDAEKKEKARLKKLNAAAAKKASLAGGKRKAVDDESGAAVGAPKTKKSKKEVASEDGASIAPGEEDDTSVPAVKTITKPKGYPCVFCVSVIEDDMVPVPPAESSPSTSPKIDSVQADAGADSSVLSAGSISSAKGKASVPQPLKYAHRLCANVLPETWVHREVEMVKKRRYVKKVKPVVARPPVPQQMHPPSQTYPPVQGYHTPHYPAPYGYPTPGWQPPHVAPYAAPFASQPRSAFAPHPDMYNHAYPPHVPVGAPGAPVPSPYMAPGYQPGHTGAVMSSHDPTSVRERWAGTSAPYISGYAATAPAAGYGHSHRRSPAANASAVEVVPTSDDEDTKVVPPPWSRDHTSRPVAVPSSDPGDEEAPILIDEDEVDEAFARRHPGEFEAVVEEVEQVKSEEVRGFENIERARWNLKCSLCPTNQLAKQGCKVQCTRAKCSRAAHVTCANLADSGWYVAILKKVEADRLEYGGIHTKKRSKGTKSKAKGKAAPTGAVTTPNVETDGASTSAFDAGDVSMGVADGDGAVAADETAEATGEAADAVQGADGAEPTVPERDELAAEERLVLLCKAHNPEIKKQEAIRRALALREQCLGLEPMTLINVRAGSNSGVWQVLLLEVIDVPGGEAAVKAGSPPTTRGEVVVMYDGQQHRIKWGRIEFGNGSTMRSAVAAAVPAPGAEHAGAIEPALSAPLPGMALDSVQPAVAAPPAPLGAPGPPVIQYGARVPPIASIPRASVPVAASGMPPYSHFAPAPIVYHSAPVYHHHHHGGMPHGPGAA</sequence>
<feature type="region of interest" description="Disordered" evidence="1">
    <location>
        <begin position="1877"/>
        <end position="1898"/>
    </location>
</feature>
<evidence type="ECO:0000313" key="5">
    <source>
        <dbReference type="Proteomes" id="UP001176517"/>
    </source>
</evidence>
<dbReference type="PANTHER" id="PTHR10694:SF7">
    <property type="entry name" value="[HISTONE H3]-TRIMETHYL-L-LYSINE(9) DEMETHYLASE"/>
    <property type="match status" value="1"/>
</dbReference>
<feature type="compositionally biased region" description="Low complexity" evidence="1">
    <location>
        <begin position="940"/>
        <end position="955"/>
    </location>
</feature>
<feature type="compositionally biased region" description="Low complexity" evidence="1">
    <location>
        <begin position="61"/>
        <end position="74"/>
    </location>
</feature>
<feature type="compositionally biased region" description="Basic and acidic residues" evidence="1">
    <location>
        <begin position="368"/>
        <end position="378"/>
    </location>
</feature>
<dbReference type="GO" id="GO:0000785">
    <property type="term" value="C:chromatin"/>
    <property type="evidence" value="ECO:0007669"/>
    <property type="project" value="TreeGrafter"/>
</dbReference>
<feature type="compositionally biased region" description="Pro residues" evidence="1">
    <location>
        <begin position="405"/>
        <end position="418"/>
    </location>
</feature>
<organism evidence="4 5">
    <name type="scientific">Tilletia horrida</name>
    <dbReference type="NCBI Taxonomy" id="155126"/>
    <lineage>
        <taxon>Eukaryota</taxon>
        <taxon>Fungi</taxon>
        <taxon>Dikarya</taxon>
        <taxon>Basidiomycota</taxon>
        <taxon>Ustilaginomycotina</taxon>
        <taxon>Exobasidiomycetes</taxon>
        <taxon>Tilletiales</taxon>
        <taxon>Tilletiaceae</taxon>
        <taxon>Tilletia</taxon>
    </lineage>
</organism>
<feature type="compositionally biased region" description="Low complexity" evidence="1">
    <location>
        <begin position="574"/>
        <end position="596"/>
    </location>
</feature>
<feature type="region of interest" description="Disordered" evidence="1">
    <location>
        <begin position="1033"/>
        <end position="1065"/>
    </location>
</feature>
<dbReference type="Pfam" id="PF02375">
    <property type="entry name" value="JmjN"/>
    <property type="match status" value="1"/>
</dbReference>
<feature type="domain" description="JmjC" evidence="3">
    <location>
        <begin position="1158"/>
        <end position="1316"/>
    </location>
</feature>
<feature type="compositionally biased region" description="Basic and acidic residues" evidence="1">
    <location>
        <begin position="140"/>
        <end position="149"/>
    </location>
</feature>
<feature type="region of interest" description="Disordered" evidence="1">
    <location>
        <begin position="405"/>
        <end position="539"/>
    </location>
</feature>
<dbReference type="PROSITE" id="PS51184">
    <property type="entry name" value="JMJC"/>
    <property type="match status" value="1"/>
</dbReference>
<dbReference type="Proteomes" id="UP001176517">
    <property type="component" value="Unassembled WGS sequence"/>
</dbReference>
<dbReference type="SMART" id="SM00545">
    <property type="entry name" value="JmjN"/>
    <property type="match status" value="1"/>
</dbReference>
<feature type="compositionally biased region" description="Low complexity" evidence="1">
    <location>
        <begin position="19"/>
        <end position="34"/>
    </location>
</feature>